<keyword evidence="2" id="KW-1185">Reference proteome</keyword>
<organism evidence="1 2">
    <name type="scientific">Clostridium collagenovorans DSM 3089</name>
    <dbReference type="NCBI Taxonomy" id="1121306"/>
    <lineage>
        <taxon>Bacteria</taxon>
        <taxon>Bacillati</taxon>
        <taxon>Bacillota</taxon>
        <taxon>Clostridia</taxon>
        <taxon>Eubacteriales</taxon>
        <taxon>Clostridiaceae</taxon>
        <taxon>Clostridium</taxon>
    </lineage>
</organism>
<accession>A0A1M5X5F8</accession>
<dbReference type="RefSeq" id="WP_072831883.1">
    <property type="nucleotide sequence ID" value="NZ_FQXP01000007.1"/>
</dbReference>
<dbReference type="AlphaFoldDB" id="A0A1M5X5F8"/>
<name>A0A1M5X5F8_9CLOT</name>
<evidence type="ECO:0000313" key="2">
    <source>
        <dbReference type="Proteomes" id="UP000184526"/>
    </source>
</evidence>
<protein>
    <recommendedName>
        <fullName evidence="3">IrrE N-terminal-like domain-containing protein</fullName>
    </recommendedName>
</protein>
<proteinExistence type="predicted"/>
<evidence type="ECO:0008006" key="3">
    <source>
        <dbReference type="Google" id="ProtNLM"/>
    </source>
</evidence>
<dbReference type="EMBL" id="FQXP01000007">
    <property type="protein sequence ID" value="SHH94862.1"/>
    <property type="molecule type" value="Genomic_DNA"/>
</dbReference>
<sequence length="266" mass="31577">MSKIISSDNLEEVININLQIEKQIQSKVDTVLSRYNDSKVISSEKLAFNILKKESLIQIPINDIYFGGLVVVKENFRIAVINTAQPRVYQYFIAWHEIYHMFFDEDLKESLHKVNFDMELNERYADYFAAKMLLGDVYDFYFSLDDENFEDKIFRCMDVYKAPYKAILIQLYQDCKKFDNSKLKSAIIENFDKQHESLVDKFERLGLDTELVKPTYIYDVLTLENKIKKAIDENPEIEFHKSNLEYFKKISNNILKIKESFINEDR</sequence>
<evidence type="ECO:0000313" key="1">
    <source>
        <dbReference type="EMBL" id="SHH94862.1"/>
    </source>
</evidence>
<reference evidence="1 2" key="1">
    <citation type="submission" date="2016-11" db="EMBL/GenBank/DDBJ databases">
        <authorList>
            <person name="Jaros S."/>
            <person name="Januszkiewicz K."/>
            <person name="Wedrychowicz H."/>
        </authorList>
    </citation>
    <scope>NUCLEOTIDE SEQUENCE [LARGE SCALE GENOMIC DNA]</scope>
    <source>
        <strain evidence="1 2">DSM 3089</strain>
    </source>
</reference>
<gene>
    <name evidence="1" type="ORF">SAMN02745196_02006</name>
</gene>
<dbReference type="Gene3D" id="1.10.10.2910">
    <property type="match status" value="1"/>
</dbReference>
<dbReference type="STRING" id="1121306.SAMN02745196_02006"/>
<dbReference type="Proteomes" id="UP000184526">
    <property type="component" value="Unassembled WGS sequence"/>
</dbReference>